<sequence length="178" mass="20232">MLHELLECVTARYWHQCTPDQKANNPDGKRAAKDIFHSCCEELTMSYQNSVLKQRKDMNREEFETGVANGETAERAGRQQARTATEDYPPLPLRSKTLSQAISEVANEIKDFDNKAPFTRKACGQIARFIRAALVHQAKIVVWEENDNRKESSEKEDTSYLKIPDPKRFPDMSAVGGV</sequence>
<feature type="region of interest" description="Disordered" evidence="1">
    <location>
        <begin position="65"/>
        <end position="91"/>
    </location>
</feature>
<evidence type="ECO:0000256" key="1">
    <source>
        <dbReference type="SAM" id="MobiDB-lite"/>
    </source>
</evidence>
<dbReference type="Proteomes" id="UP000235786">
    <property type="component" value="Unassembled WGS sequence"/>
</dbReference>
<organism evidence="2 3">
    <name type="scientific">Hyaloscypha variabilis (strain UAMH 11265 / GT02V1 / F)</name>
    <name type="common">Meliniomyces variabilis</name>
    <dbReference type="NCBI Taxonomy" id="1149755"/>
    <lineage>
        <taxon>Eukaryota</taxon>
        <taxon>Fungi</taxon>
        <taxon>Dikarya</taxon>
        <taxon>Ascomycota</taxon>
        <taxon>Pezizomycotina</taxon>
        <taxon>Leotiomycetes</taxon>
        <taxon>Helotiales</taxon>
        <taxon>Hyaloscyphaceae</taxon>
        <taxon>Hyaloscypha</taxon>
        <taxon>Hyaloscypha variabilis</taxon>
    </lineage>
</organism>
<feature type="compositionally biased region" description="Basic and acidic residues" evidence="1">
    <location>
        <begin position="146"/>
        <end position="170"/>
    </location>
</feature>
<proteinExistence type="predicted"/>
<feature type="region of interest" description="Disordered" evidence="1">
    <location>
        <begin position="145"/>
        <end position="178"/>
    </location>
</feature>
<dbReference type="AlphaFoldDB" id="A0A2J6R1U6"/>
<protein>
    <submittedName>
        <fullName evidence="2">Uncharacterized protein</fullName>
    </submittedName>
</protein>
<reference evidence="2 3" key="1">
    <citation type="submission" date="2016-04" db="EMBL/GenBank/DDBJ databases">
        <title>A degradative enzymes factory behind the ericoid mycorrhizal symbiosis.</title>
        <authorList>
            <consortium name="DOE Joint Genome Institute"/>
            <person name="Martino E."/>
            <person name="Morin E."/>
            <person name="Grelet G."/>
            <person name="Kuo A."/>
            <person name="Kohler A."/>
            <person name="Daghino S."/>
            <person name="Barry K."/>
            <person name="Choi C."/>
            <person name="Cichocki N."/>
            <person name="Clum A."/>
            <person name="Copeland A."/>
            <person name="Hainaut M."/>
            <person name="Haridas S."/>
            <person name="Labutti K."/>
            <person name="Lindquist E."/>
            <person name="Lipzen A."/>
            <person name="Khouja H.-R."/>
            <person name="Murat C."/>
            <person name="Ohm R."/>
            <person name="Olson A."/>
            <person name="Spatafora J."/>
            <person name="Veneault-Fourrey C."/>
            <person name="Henrissat B."/>
            <person name="Grigoriev I."/>
            <person name="Martin F."/>
            <person name="Perotto S."/>
        </authorList>
    </citation>
    <scope>NUCLEOTIDE SEQUENCE [LARGE SCALE GENOMIC DNA]</scope>
    <source>
        <strain evidence="2 3">F</strain>
    </source>
</reference>
<name>A0A2J6R1U6_HYAVF</name>
<dbReference type="EMBL" id="KZ613959">
    <property type="protein sequence ID" value="PMD32487.1"/>
    <property type="molecule type" value="Genomic_DNA"/>
</dbReference>
<keyword evidence="3" id="KW-1185">Reference proteome</keyword>
<evidence type="ECO:0000313" key="3">
    <source>
        <dbReference type="Proteomes" id="UP000235786"/>
    </source>
</evidence>
<evidence type="ECO:0000313" key="2">
    <source>
        <dbReference type="EMBL" id="PMD32487.1"/>
    </source>
</evidence>
<accession>A0A2J6R1U6</accession>
<gene>
    <name evidence="2" type="ORF">L207DRAFT_536343</name>
</gene>